<comment type="catalytic activity">
    <reaction evidence="1 9">
        <text>riboflavin(in) = riboflavin(out)</text>
        <dbReference type="Rhea" id="RHEA:35015"/>
        <dbReference type="ChEBI" id="CHEBI:57986"/>
    </reaction>
</comment>
<dbReference type="Pfam" id="PF06237">
    <property type="entry name" value="SLC52_ribofla_tr"/>
    <property type="match status" value="1"/>
</dbReference>
<dbReference type="Proteomes" id="UP001142055">
    <property type="component" value="Chromosome 3"/>
</dbReference>
<evidence type="ECO:0000256" key="4">
    <source>
        <dbReference type="ARBA" id="ARBA00022448"/>
    </source>
</evidence>
<dbReference type="OMA" id="GPLIYWY"/>
<evidence type="ECO:0000256" key="7">
    <source>
        <dbReference type="ARBA" id="ARBA00022989"/>
    </source>
</evidence>
<evidence type="ECO:0000256" key="3">
    <source>
        <dbReference type="ARBA" id="ARBA00006366"/>
    </source>
</evidence>
<comment type="similarity">
    <text evidence="3 9">Belongs to the riboflavin transporter family.</text>
</comment>
<keyword evidence="6 9" id="KW-0812">Transmembrane</keyword>
<evidence type="ECO:0000313" key="11">
    <source>
        <dbReference type="Proteomes" id="UP001142055"/>
    </source>
</evidence>
<feature type="transmembrane region" description="Helical" evidence="9">
    <location>
        <begin position="76"/>
        <end position="95"/>
    </location>
</feature>
<comment type="subcellular location">
    <subcellularLocation>
        <location evidence="2 9">Cell membrane</location>
        <topology evidence="2 9">Multi-pass membrane protein</topology>
    </subcellularLocation>
</comment>
<feature type="transmembrane region" description="Helical" evidence="9">
    <location>
        <begin position="409"/>
        <end position="429"/>
    </location>
</feature>
<dbReference type="PANTHER" id="PTHR12929:SF10">
    <property type="entry name" value="RIBOFLAVIN TRANSPORTER"/>
    <property type="match status" value="1"/>
</dbReference>
<dbReference type="AlphaFoldDB" id="A0A9Q0M2L4"/>
<sequence>MKKSNLRISLLALLFGMGSWIAITGLWLEMPLLIQKLPEGWRLASHLNIMFQFANIGPLIYWYAHRKRGLNEVSATHIQMLVGMISCLGLILGWNRTMVLYTHEHSIVLFVATFGLALVDCTSSVTFLPFMARFDSSYMTPYLVGEGLSGFIPSMVALVQGVGDNRKECSSTSNNVQPMMNITIQNISSLPSVYDPEEMKRIPNESIHSKLIEPRFSVEVFFFSLFATIFISYVSFCALQWLPICQREMNRIKQRRQSQLFINSTDSTATKLKHNRHSITYQAETNSIEIERDDDDIETRMKDITTNGETKMSKQKKTYYYLLALMCWNCFTTFGFFPSVQPYSALPYGVEVLHYVVILSGLAYPAGCFFGMLVENKSLRIINLLTIIGSCIGFYILVCALMSPSPPLLGTSFGGVLMIVAWISFVGILSYAKTMITLWICEYATKTGMFWLGMNTQFGAATGAALNFILINYSRLYNEC</sequence>
<evidence type="ECO:0000256" key="8">
    <source>
        <dbReference type="ARBA" id="ARBA00023136"/>
    </source>
</evidence>
<keyword evidence="8 9" id="KW-0472">Membrane</keyword>
<feature type="transmembrane region" description="Helical" evidence="9">
    <location>
        <begin position="6"/>
        <end position="28"/>
    </location>
</feature>
<comment type="caution">
    <text evidence="10">The sequence shown here is derived from an EMBL/GenBank/DDBJ whole genome shotgun (WGS) entry which is preliminary data.</text>
</comment>
<dbReference type="GO" id="GO:0032217">
    <property type="term" value="F:riboflavin transmembrane transporter activity"/>
    <property type="evidence" value="ECO:0007669"/>
    <property type="project" value="UniProtKB-UniRule"/>
</dbReference>
<evidence type="ECO:0000256" key="5">
    <source>
        <dbReference type="ARBA" id="ARBA00022475"/>
    </source>
</evidence>
<feature type="transmembrane region" description="Helical" evidence="9">
    <location>
        <begin position="319"/>
        <end position="340"/>
    </location>
</feature>
<evidence type="ECO:0000256" key="9">
    <source>
        <dbReference type="RuleBase" id="RU368035"/>
    </source>
</evidence>
<evidence type="ECO:0000256" key="6">
    <source>
        <dbReference type="ARBA" id="ARBA00022692"/>
    </source>
</evidence>
<evidence type="ECO:0000256" key="2">
    <source>
        <dbReference type="ARBA" id="ARBA00004651"/>
    </source>
</evidence>
<keyword evidence="7 9" id="KW-1133">Transmembrane helix</keyword>
<feature type="transmembrane region" description="Helical" evidence="9">
    <location>
        <begin position="352"/>
        <end position="374"/>
    </location>
</feature>
<keyword evidence="5 9" id="KW-1003">Cell membrane</keyword>
<dbReference type="PANTHER" id="PTHR12929">
    <property type="entry name" value="SOLUTE CARRIER FAMILY 52"/>
    <property type="match status" value="1"/>
</dbReference>
<protein>
    <recommendedName>
        <fullName evidence="9">Riboflavin transporter</fullName>
    </recommendedName>
</protein>
<dbReference type="InterPro" id="IPR009357">
    <property type="entry name" value="Riboflavin_transptr"/>
</dbReference>
<feature type="transmembrane region" description="Helical" evidence="9">
    <location>
        <begin position="220"/>
        <end position="245"/>
    </location>
</feature>
<feature type="transmembrane region" description="Helical" evidence="9">
    <location>
        <begin position="40"/>
        <end position="64"/>
    </location>
</feature>
<evidence type="ECO:0000256" key="1">
    <source>
        <dbReference type="ARBA" id="ARBA00000215"/>
    </source>
</evidence>
<gene>
    <name evidence="10" type="ORF">RDWZM_009016</name>
</gene>
<keyword evidence="4 9" id="KW-0813">Transport</keyword>
<feature type="transmembrane region" description="Helical" evidence="9">
    <location>
        <begin position="450"/>
        <end position="471"/>
    </location>
</feature>
<proteinExistence type="inferred from homology"/>
<dbReference type="EMBL" id="JAPWDV010000003">
    <property type="protein sequence ID" value="KAJ6217859.1"/>
    <property type="molecule type" value="Genomic_DNA"/>
</dbReference>
<feature type="transmembrane region" description="Helical" evidence="9">
    <location>
        <begin position="107"/>
        <end position="132"/>
    </location>
</feature>
<reference evidence="10" key="1">
    <citation type="submission" date="2022-12" db="EMBL/GenBank/DDBJ databases">
        <title>Genome assemblies of Blomia tropicalis.</title>
        <authorList>
            <person name="Cui Y."/>
        </authorList>
    </citation>
    <scope>NUCLEOTIDE SEQUENCE</scope>
    <source>
        <tissue evidence="10">Adult mites</tissue>
    </source>
</reference>
<comment type="function">
    <text evidence="9">Plasma membrane transporter mediating the uptake by cells of the water soluble vitamin B2/riboflavin that plays a key role in biochemical oxidation-reduction reactions of the carbohydrate, lipid, and amino acid metabolism.</text>
</comment>
<accession>A0A9Q0M2L4</accession>
<name>A0A9Q0M2L4_BLOTA</name>
<keyword evidence="11" id="KW-1185">Reference proteome</keyword>
<organism evidence="10 11">
    <name type="scientific">Blomia tropicalis</name>
    <name type="common">Mite</name>
    <dbReference type="NCBI Taxonomy" id="40697"/>
    <lineage>
        <taxon>Eukaryota</taxon>
        <taxon>Metazoa</taxon>
        <taxon>Ecdysozoa</taxon>
        <taxon>Arthropoda</taxon>
        <taxon>Chelicerata</taxon>
        <taxon>Arachnida</taxon>
        <taxon>Acari</taxon>
        <taxon>Acariformes</taxon>
        <taxon>Sarcoptiformes</taxon>
        <taxon>Astigmata</taxon>
        <taxon>Glycyphagoidea</taxon>
        <taxon>Echimyopodidae</taxon>
        <taxon>Blomia</taxon>
    </lineage>
</organism>
<feature type="transmembrane region" description="Helical" evidence="9">
    <location>
        <begin position="381"/>
        <end position="403"/>
    </location>
</feature>
<evidence type="ECO:0000313" key="10">
    <source>
        <dbReference type="EMBL" id="KAJ6217859.1"/>
    </source>
</evidence>
<dbReference type="GO" id="GO:0005886">
    <property type="term" value="C:plasma membrane"/>
    <property type="evidence" value="ECO:0007669"/>
    <property type="project" value="UniProtKB-SubCell"/>
</dbReference>